<dbReference type="AlphaFoldDB" id="I0KFD7"/>
<organism evidence="2 3">
    <name type="scientific">Fibrella aestuarina BUZ 2</name>
    <dbReference type="NCBI Taxonomy" id="1166018"/>
    <lineage>
        <taxon>Bacteria</taxon>
        <taxon>Pseudomonadati</taxon>
        <taxon>Bacteroidota</taxon>
        <taxon>Cytophagia</taxon>
        <taxon>Cytophagales</taxon>
        <taxon>Spirosomataceae</taxon>
        <taxon>Fibrella</taxon>
    </lineage>
</organism>
<accession>I0KFD7</accession>
<proteinExistence type="predicted"/>
<evidence type="ECO:0000313" key="3">
    <source>
        <dbReference type="Proteomes" id="UP000011058"/>
    </source>
</evidence>
<protein>
    <submittedName>
        <fullName evidence="2">Glycosyl transferase family 2</fullName>
    </submittedName>
</protein>
<keyword evidence="2" id="KW-0808">Transferase</keyword>
<dbReference type="Pfam" id="PF00535">
    <property type="entry name" value="Glycos_transf_2"/>
    <property type="match status" value="1"/>
</dbReference>
<dbReference type="eggNOG" id="COG0463">
    <property type="taxonomic scope" value="Bacteria"/>
</dbReference>
<dbReference type="SUPFAM" id="SSF53448">
    <property type="entry name" value="Nucleotide-diphospho-sugar transferases"/>
    <property type="match status" value="1"/>
</dbReference>
<dbReference type="PANTHER" id="PTHR43685:SF2">
    <property type="entry name" value="GLYCOSYLTRANSFERASE 2-LIKE DOMAIN-CONTAINING PROTEIN"/>
    <property type="match status" value="1"/>
</dbReference>
<dbReference type="KEGG" id="fae:FAES_4841"/>
<dbReference type="CDD" id="cd06433">
    <property type="entry name" value="GT_2_WfgS_like"/>
    <property type="match status" value="1"/>
</dbReference>
<name>I0KFD7_9BACT</name>
<evidence type="ECO:0000313" key="2">
    <source>
        <dbReference type="EMBL" id="CCH02840.1"/>
    </source>
</evidence>
<keyword evidence="3" id="KW-1185">Reference proteome</keyword>
<gene>
    <name evidence="2" type="ORF">FAES_4841</name>
</gene>
<dbReference type="PATRIC" id="fig|1166018.3.peg.1811"/>
<dbReference type="GO" id="GO:0016740">
    <property type="term" value="F:transferase activity"/>
    <property type="evidence" value="ECO:0007669"/>
    <property type="project" value="UniProtKB-KW"/>
</dbReference>
<dbReference type="Proteomes" id="UP000011058">
    <property type="component" value="Chromosome"/>
</dbReference>
<dbReference type="PANTHER" id="PTHR43685">
    <property type="entry name" value="GLYCOSYLTRANSFERASE"/>
    <property type="match status" value="1"/>
</dbReference>
<dbReference type="InterPro" id="IPR029044">
    <property type="entry name" value="Nucleotide-diphossugar_trans"/>
</dbReference>
<dbReference type="Gene3D" id="3.90.550.10">
    <property type="entry name" value="Spore Coat Polysaccharide Biosynthesis Protein SpsA, Chain A"/>
    <property type="match status" value="1"/>
</dbReference>
<evidence type="ECO:0000259" key="1">
    <source>
        <dbReference type="Pfam" id="PF00535"/>
    </source>
</evidence>
<reference evidence="2 3" key="1">
    <citation type="journal article" date="2012" name="J. Bacteriol.">
        <title>Genome Sequence of Fibrella aestuarina BUZ 2T, a Filamentous Marine Bacterium.</title>
        <authorList>
            <person name="Filippini M."/>
            <person name="Qi W."/>
            <person name="Blom J."/>
            <person name="Goesmann A."/>
            <person name="Smits T.H."/>
            <person name="Bagheri H.C."/>
        </authorList>
    </citation>
    <scope>NUCLEOTIDE SEQUENCE [LARGE SCALE GENOMIC DNA]</scope>
    <source>
        <strain evidence="3">BUZ 2T</strain>
    </source>
</reference>
<dbReference type="InterPro" id="IPR050834">
    <property type="entry name" value="Glycosyltransf_2"/>
</dbReference>
<dbReference type="HOGENOM" id="CLU_025996_21_0_10"/>
<dbReference type="STRING" id="1166018.FAES_4841"/>
<feature type="domain" description="Glycosyltransferase 2-like" evidence="1">
    <location>
        <begin position="51"/>
        <end position="168"/>
    </location>
</feature>
<dbReference type="InterPro" id="IPR001173">
    <property type="entry name" value="Glyco_trans_2-like"/>
</dbReference>
<dbReference type="EMBL" id="HE796683">
    <property type="protein sequence ID" value="CCH02840.1"/>
    <property type="molecule type" value="Genomic_DNA"/>
</dbReference>
<sequence>MSDKSIIFGYFASLFYEKYKMPTLHDFVTAPYTPADRTTPMATGKSLPKLTVVTPSYNQAAYLERTILSVLNQQYPNLEYIIIDGGSTDGSLAIIEKYAPYLANWVSEPDKGQTDAINKGFRRATGDYVAYQNSDDVFAPDALWQVARAWQQAPQTDVFFGDMYIIDEQDVILEELRVPSFSAGCQIHEGMQVFNQSLFIRRELLAQTGWLDASLRFVMDYEVVTRLGVRPGVRFRHVPGFWGGFRIQPDAKSSQIAAIGEAEHRQVSERYQPQLPSRLSGSFWRRYSRLRKLAWFLLRGQFGYIYHRLTLPKAL</sequence>